<keyword evidence="2" id="KW-1185">Reference proteome</keyword>
<sequence length="435" mass="50321">MTNVHSLTDAVRAAARPLDGNSDDYDVLLDHIGEARFVLLGEASHGTHEFYRERARITRRLIEEKGFTAVAVEADWPDAYRVNRYVRGQGQDRSAPEALSDFQRFPRWMWRNVDVQDLVEWLREHNAHYPDRMAGFYGIDLYSLHRSMAAVVEYLEGVDPEAAQRARQRYSCFEPYGQDPQQYGMATAYGIEEPCEDEAAAQLVELRRRENELIQDGILAEDEHFYAEQNARLALNAERYYREMFRGRQDTWNLRDTHMADTIDALAQHHREQGSQAKIVVWAHNSHLGDARATEVNWQQGQQNVGQYMRERHPGETYIIGFSTFQGEVTAADDWNTPAKRKRVRPAVPESHEELLHGVGIPNFWLDLREPNAATTGLCEERLQRFIGVIYRPQTERGSHYYHARLSEQYDALLYFDHTHALVPLDKTSGWEAGE</sequence>
<dbReference type="InterPro" id="IPR007815">
    <property type="entry name" value="Emycin_Estase"/>
</dbReference>
<protein>
    <submittedName>
        <fullName evidence="1">Erythromycin esterase-like protein</fullName>
    </submittedName>
</protein>
<name>A0A7W8JVU1_9DEIO</name>
<evidence type="ECO:0000313" key="2">
    <source>
        <dbReference type="Proteomes" id="UP000552709"/>
    </source>
</evidence>
<dbReference type="RefSeq" id="WP_184134200.1">
    <property type="nucleotide sequence ID" value="NZ_JACHFL010000009.1"/>
</dbReference>
<gene>
    <name evidence="1" type="ORF">HNQ08_003275</name>
</gene>
<dbReference type="GO" id="GO:0046677">
    <property type="term" value="P:response to antibiotic"/>
    <property type="evidence" value="ECO:0007669"/>
    <property type="project" value="InterPro"/>
</dbReference>
<evidence type="ECO:0000313" key="1">
    <source>
        <dbReference type="EMBL" id="MBB5364167.1"/>
    </source>
</evidence>
<dbReference type="InterPro" id="IPR052036">
    <property type="entry name" value="Hydrolase/PRTase-associated"/>
</dbReference>
<proteinExistence type="predicted"/>
<dbReference type="Gene3D" id="3.40.1660.10">
    <property type="entry name" value="EreA-like (biosynthetic domain)"/>
    <property type="match status" value="1"/>
</dbReference>
<dbReference type="AlphaFoldDB" id="A0A7W8JVU1"/>
<comment type="caution">
    <text evidence="1">The sequence shown here is derived from an EMBL/GenBank/DDBJ whole genome shotgun (WGS) entry which is preliminary data.</text>
</comment>
<dbReference type="PANTHER" id="PTHR31299:SF0">
    <property type="entry name" value="ESTERASE, PUTATIVE (AFU_ORTHOLOGUE AFUA_1G05850)-RELATED"/>
    <property type="match status" value="1"/>
</dbReference>
<dbReference type="Gene3D" id="1.20.1440.30">
    <property type="entry name" value="Biosynthetic Protein domain"/>
    <property type="match status" value="1"/>
</dbReference>
<reference evidence="1 2" key="1">
    <citation type="submission" date="2020-08" db="EMBL/GenBank/DDBJ databases">
        <title>Genomic Encyclopedia of Type Strains, Phase IV (KMG-IV): sequencing the most valuable type-strain genomes for metagenomic binning, comparative biology and taxonomic classification.</title>
        <authorList>
            <person name="Goeker M."/>
        </authorList>
    </citation>
    <scope>NUCLEOTIDE SEQUENCE [LARGE SCALE GENOMIC DNA]</scope>
    <source>
        <strain evidence="1 2">DSM 27939</strain>
    </source>
</reference>
<dbReference type="CDD" id="cd14728">
    <property type="entry name" value="Ere-like"/>
    <property type="match status" value="1"/>
</dbReference>
<accession>A0A7W8JVU1</accession>
<dbReference type="InterPro" id="IPR014622">
    <property type="entry name" value="UCP036794_erythomycin"/>
</dbReference>
<dbReference type="SUPFAM" id="SSF159501">
    <property type="entry name" value="EreA/ChaN-like"/>
    <property type="match status" value="1"/>
</dbReference>
<dbReference type="PANTHER" id="PTHR31299">
    <property type="entry name" value="ESTERASE, PUTATIVE (AFU_ORTHOLOGUE AFUA_1G05850)-RELATED"/>
    <property type="match status" value="1"/>
</dbReference>
<dbReference type="Proteomes" id="UP000552709">
    <property type="component" value="Unassembled WGS sequence"/>
</dbReference>
<dbReference type="Pfam" id="PF05139">
    <property type="entry name" value="Erythro_esteras"/>
    <property type="match status" value="1"/>
</dbReference>
<dbReference type="EMBL" id="JACHFL010000009">
    <property type="protein sequence ID" value="MBB5364167.1"/>
    <property type="molecule type" value="Genomic_DNA"/>
</dbReference>
<dbReference type="Gene3D" id="3.30.1870.10">
    <property type="entry name" value="EreA-like, domain 2"/>
    <property type="match status" value="1"/>
</dbReference>
<dbReference type="PIRSF" id="PIRSF036794">
    <property type="entry name" value="UCP_erythr_ester"/>
    <property type="match status" value="1"/>
</dbReference>
<organism evidence="1 2">
    <name type="scientific">Deinococcus humi</name>
    <dbReference type="NCBI Taxonomy" id="662880"/>
    <lineage>
        <taxon>Bacteria</taxon>
        <taxon>Thermotogati</taxon>
        <taxon>Deinococcota</taxon>
        <taxon>Deinococci</taxon>
        <taxon>Deinococcales</taxon>
        <taxon>Deinococcaceae</taxon>
        <taxon>Deinococcus</taxon>
    </lineage>
</organism>